<feature type="region of interest" description="Disordered" evidence="1">
    <location>
        <begin position="353"/>
        <end position="418"/>
    </location>
</feature>
<proteinExistence type="predicted"/>
<protein>
    <submittedName>
        <fullName evidence="3">Uncharacterized protein</fullName>
    </submittedName>
</protein>
<accession>A0A9P0N2U9</accession>
<sequence>MKVCACVLLFTIFALITTSSQDTNKDLKLKKAIHDKLHAKEERKLNIAKDLLAKTKALSKVPRFQVTTPRVVTFTGFIIQAINIINTYDDITFGDFIDTLNEEVKNYHYRGCKFSELTKHHDTRRMLQTKLNLISGKPTVEKFEKILNELQYYNKPKTRRMDDNMAEVIKDALKALIFDYYTHLHVNAKIELKERIQNIWNQMKGTQTSTFNTKQFHVSPPTTNFYISETEDKESSNDLEVVTSVEARANKNENTDPESEKVLDSSSNSIEQFQEKLREFNTHRYVTLVTEGFDEVHSDDETDEANQLGTNNEPNHKIKPQSSDENSKYVKGLARYAMKHLNNHDINKVYEMATGEKKHKSKDKKKYRQKKQQYSVEEDEDNIGRTPRDNDKYYEAKNNDGSGSSNTTTAANVNDDLERRVSNLEKQVQEVRKEMIVGHKEDRNNNKDSVTIKSKYDSNNKLDVRTALPTVQMRAEAKNTNAEEVTAREPFVIIRNRAVDEDTSTADTRVYDNGHETTVYDKTNASMTTSTNLRRRNSPITHPAADYTYIELDPFDHTHDD</sequence>
<feature type="compositionally biased region" description="Polar residues" evidence="1">
    <location>
        <begin position="399"/>
        <end position="412"/>
    </location>
</feature>
<keyword evidence="2" id="KW-0732">Signal</keyword>
<keyword evidence="4" id="KW-1185">Reference proteome</keyword>
<evidence type="ECO:0000256" key="1">
    <source>
        <dbReference type="SAM" id="MobiDB-lite"/>
    </source>
</evidence>
<dbReference type="Proteomes" id="UP001153321">
    <property type="component" value="Chromosome 28"/>
</dbReference>
<feature type="signal peptide" evidence="2">
    <location>
        <begin position="1"/>
        <end position="20"/>
    </location>
</feature>
<name>A0A9P0N2U9_SPOLI</name>
<feature type="compositionally biased region" description="Basic residues" evidence="1">
    <location>
        <begin position="357"/>
        <end position="371"/>
    </location>
</feature>
<feature type="compositionally biased region" description="Basic and acidic residues" evidence="1">
    <location>
        <begin position="382"/>
        <end position="398"/>
    </location>
</feature>
<dbReference type="EMBL" id="LR824559">
    <property type="protein sequence ID" value="CAH1642647.1"/>
    <property type="molecule type" value="Genomic_DNA"/>
</dbReference>
<feature type="chain" id="PRO_5040359983" evidence="2">
    <location>
        <begin position="21"/>
        <end position="561"/>
    </location>
</feature>
<evidence type="ECO:0000313" key="3">
    <source>
        <dbReference type="EMBL" id="CAH1642647.1"/>
    </source>
</evidence>
<reference evidence="3" key="1">
    <citation type="submission" date="2022-02" db="EMBL/GenBank/DDBJ databases">
        <authorList>
            <person name="King R."/>
        </authorList>
    </citation>
    <scope>NUCLEOTIDE SEQUENCE</scope>
</reference>
<organism evidence="3 4">
    <name type="scientific">Spodoptera littoralis</name>
    <name type="common">Egyptian cotton leafworm</name>
    <dbReference type="NCBI Taxonomy" id="7109"/>
    <lineage>
        <taxon>Eukaryota</taxon>
        <taxon>Metazoa</taxon>
        <taxon>Ecdysozoa</taxon>
        <taxon>Arthropoda</taxon>
        <taxon>Hexapoda</taxon>
        <taxon>Insecta</taxon>
        <taxon>Pterygota</taxon>
        <taxon>Neoptera</taxon>
        <taxon>Endopterygota</taxon>
        <taxon>Lepidoptera</taxon>
        <taxon>Glossata</taxon>
        <taxon>Ditrysia</taxon>
        <taxon>Noctuoidea</taxon>
        <taxon>Noctuidae</taxon>
        <taxon>Amphipyrinae</taxon>
        <taxon>Spodoptera</taxon>
    </lineage>
</organism>
<feature type="compositionally biased region" description="Basic and acidic residues" evidence="1">
    <location>
        <begin position="248"/>
        <end position="263"/>
    </location>
</feature>
<evidence type="ECO:0000313" key="4">
    <source>
        <dbReference type="Proteomes" id="UP001153321"/>
    </source>
</evidence>
<evidence type="ECO:0000256" key="2">
    <source>
        <dbReference type="SAM" id="SignalP"/>
    </source>
</evidence>
<dbReference type="AlphaFoldDB" id="A0A9P0N2U9"/>
<feature type="region of interest" description="Disordered" evidence="1">
    <location>
        <begin position="247"/>
        <end position="267"/>
    </location>
</feature>
<feature type="region of interest" description="Disordered" evidence="1">
    <location>
        <begin position="295"/>
        <end position="327"/>
    </location>
</feature>
<gene>
    <name evidence="3" type="ORF">SPLIT_LOCUS8003</name>
</gene>